<dbReference type="OrthoDB" id="8265785at2"/>
<reference evidence="2 3" key="1">
    <citation type="journal article" date="2018" name="Arch. Microbiol.">
        <title>New insights into the metabolic potential of the phototrophic purple bacterium Rhodopila globiformis DSM 161(T) from its draft genome sequence and evidence for a vanadium-dependent nitrogenase.</title>
        <authorList>
            <person name="Imhoff J.F."/>
            <person name="Rahn T."/>
            <person name="Kunzel S."/>
            <person name="Neulinger S.C."/>
        </authorList>
    </citation>
    <scope>NUCLEOTIDE SEQUENCE [LARGE SCALE GENOMIC DNA]</scope>
    <source>
        <strain evidence="2 3">DSM 16996</strain>
    </source>
</reference>
<evidence type="ECO:0000313" key="3">
    <source>
        <dbReference type="Proteomes" id="UP000239089"/>
    </source>
</evidence>
<sequence>MSAGQTSGTGAMTELEDEKVRKDGILSNRDKAQRLPGQSLDGKGVEIDEYKDNPSNRRPSSGDGPQPDMQVIAEGSTEPPPKTDKPEPTEPCEQVDRPGFDLGGSTGKTHAGKGLGLGTDAKENGRKGWGLPR</sequence>
<dbReference type="AlphaFoldDB" id="A0A2S6NF04"/>
<feature type="compositionally biased region" description="Basic and acidic residues" evidence="1">
    <location>
        <begin position="18"/>
        <end position="33"/>
    </location>
</feature>
<dbReference type="EMBL" id="NHSJ01000027">
    <property type="protein sequence ID" value="PPQ33177.1"/>
    <property type="molecule type" value="Genomic_DNA"/>
</dbReference>
<feature type="compositionally biased region" description="Polar residues" evidence="1">
    <location>
        <begin position="1"/>
        <end position="10"/>
    </location>
</feature>
<gene>
    <name evidence="2" type="ORF">CCR94_02640</name>
</gene>
<feature type="region of interest" description="Disordered" evidence="1">
    <location>
        <begin position="1"/>
        <end position="133"/>
    </location>
</feature>
<evidence type="ECO:0000313" key="2">
    <source>
        <dbReference type="EMBL" id="PPQ33177.1"/>
    </source>
</evidence>
<evidence type="ECO:0000256" key="1">
    <source>
        <dbReference type="SAM" id="MobiDB-lite"/>
    </source>
</evidence>
<feature type="compositionally biased region" description="Basic and acidic residues" evidence="1">
    <location>
        <begin position="81"/>
        <end position="99"/>
    </location>
</feature>
<dbReference type="Proteomes" id="UP000239089">
    <property type="component" value="Unassembled WGS sequence"/>
</dbReference>
<accession>A0A2S6NF04</accession>
<organism evidence="2 3">
    <name type="scientific">Rhodoblastus sphagnicola</name>
    <dbReference type="NCBI Taxonomy" id="333368"/>
    <lineage>
        <taxon>Bacteria</taxon>
        <taxon>Pseudomonadati</taxon>
        <taxon>Pseudomonadota</taxon>
        <taxon>Alphaproteobacteria</taxon>
        <taxon>Hyphomicrobiales</taxon>
        <taxon>Rhodoblastaceae</taxon>
        <taxon>Rhodoblastus</taxon>
    </lineage>
</organism>
<proteinExistence type="predicted"/>
<name>A0A2S6NF04_9HYPH</name>
<feature type="compositionally biased region" description="Basic and acidic residues" evidence="1">
    <location>
        <begin position="43"/>
        <end position="55"/>
    </location>
</feature>
<comment type="caution">
    <text evidence="2">The sequence shown here is derived from an EMBL/GenBank/DDBJ whole genome shotgun (WGS) entry which is preliminary data.</text>
</comment>
<keyword evidence="3" id="KW-1185">Reference proteome</keyword>
<protein>
    <submittedName>
        <fullName evidence="2">Uncharacterized protein</fullName>
    </submittedName>
</protein>